<proteinExistence type="predicted"/>
<reference evidence="2 3" key="1">
    <citation type="submission" date="2024-05" db="EMBL/GenBank/DDBJ databases">
        <authorList>
            <person name="Zhao H."/>
            <person name="Xu Y."/>
            <person name="Lin S."/>
            <person name="Spain J.C."/>
            <person name="Zhou N.-Y."/>
        </authorList>
    </citation>
    <scope>NUCLEOTIDE SEQUENCE [LARGE SCALE GENOMIC DNA]</scope>
    <source>
        <strain evidence="2 3">NEAU-NG30</strain>
    </source>
</reference>
<feature type="signal peptide" evidence="1">
    <location>
        <begin position="1"/>
        <end position="21"/>
    </location>
</feature>
<protein>
    <submittedName>
        <fullName evidence="2">Uncharacterized protein</fullName>
    </submittedName>
</protein>
<evidence type="ECO:0000256" key="1">
    <source>
        <dbReference type="SAM" id="SignalP"/>
    </source>
</evidence>
<feature type="chain" id="PRO_5046042448" evidence="1">
    <location>
        <begin position="22"/>
        <end position="141"/>
    </location>
</feature>
<organism evidence="2 3">
    <name type="scientific">Amycolatopsis melonis</name>
    <dbReference type="NCBI Taxonomy" id="3156488"/>
    <lineage>
        <taxon>Bacteria</taxon>
        <taxon>Bacillati</taxon>
        <taxon>Actinomycetota</taxon>
        <taxon>Actinomycetes</taxon>
        <taxon>Pseudonocardiales</taxon>
        <taxon>Pseudonocardiaceae</taxon>
        <taxon>Amycolatopsis</taxon>
    </lineage>
</organism>
<keyword evidence="1" id="KW-0732">Signal</keyword>
<comment type="caution">
    <text evidence="2">The sequence shown here is derived from an EMBL/GenBank/DDBJ whole genome shotgun (WGS) entry which is preliminary data.</text>
</comment>
<evidence type="ECO:0000313" key="2">
    <source>
        <dbReference type="EMBL" id="MEQ0565152.1"/>
    </source>
</evidence>
<dbReference type="EMBL" id="JBDZYD010000018">
    <property type="protein sequence ID" value="MEQ0565152.1"/>
    <property type="molecule type" value="Genomic_DNA"/>
</dbReference>
<keyword evidence="3" id="KW-1185">Reference proteome</keyword>
<name>A0ABV0LS59_9PSEU</name>
<evidence type="ECO:0000313" key="3">
    <source>
        <dbReference type="Proteomes" id="UP001440984"/>
    </source>
</evidence>
<dbReference type="RefSeq" id="WP_348956235.1">
    <property type="nucleotide sequence ID" value="NZ_JBDZYD010000018.1"/>
</dbReference>
<accession>A0ABV0LS59</accession>
<dbReference type="Proteomes" id="UP001440984">
    <property type="component" value="Unassembled WGS sequence"/>
</dbReference>
<sequence>MLLSTVLMAAGVLTGTGTAHASEMTSFYACVYKPCDLTNPNDDFTAGNITWYNWAVTLNGTVYANPSRTYTVQAVFDAFNGSTRIGSEGRTVVEPADQRSFEFDMGGGSAAGKVDRIRITIVRYWSTGGSTPGEQFNFARP</sequence>
<gene>
    <name evidence="2" type="ORF">ABJI51_39260</name>
</gene>